<dbReference type="Proteomes" id="UP001187415">
    <property type="component" value="Unassembled WGS sequence"/>
</dbReference>
<reference evidence="2" key="1">
    <citation type="submission" date="2023-07" db="EMBL/GenBank/DDBJ databases">
        <title>Chromosome-level Genome Assembly of Striped Snakehead (Channa striata).</title>
        <authorList>
            <person name="Liu H."/>
        </authorList>
    </citation>
    <scope>NUCLEOTIDE SEQUENCE</scope>
    <source>
        <strain evidence="2">Gz</strain>
        <tissue evidence="2">Muscle</tissue>
    </source>
</reference>
<evidence type="ECO:0000256" key="1">
    <source>
        <dbReference type="SAM" id="MobiDB-lite"/>
    </source>
</evidence>
<gene>
    <name evidence="2" type="ORF">Q5P01_016574</name>
</gene>
<dbReference type="EMBL" id="JAUPFM010000013">
    <property type="protein sequence ID" value="KAK2832685.1"/>
    <property type="molecule type" value="Genomic_DNA"/>
</dbReference>
<proteinExistence type="predicted"/>
<sequence>MDIKVPCNMQLFSFGSGPPPFALQPYPGFYSHPKTKVLAYRKEVAKGLGLLVETIARDLAQLYRIRERFASLRRPPRVQGRSSFWLSSGVLRWRMQTSDPRLHHQTVFGHQAASHGSFHLAATAYFLGNPEPLPPTALSCPGHTKPTGTGSAAATEEGEGPRVTAGEDPAEEAALCRASRFDKRSCDEKHATDDTPPLIHCTAIPDHVNLEEEYAQVYCCHP</sequence>
<evidence type="ECO:0000313" key="2">
    <source>
        <dbReference type="EMBL" id="KAK2832685.1"/>
    </source>
</evidence>
<feature type="region of interest" description="Disordered" evidence="1">
    <location>
        <begin position="136"/>
        <end position="170"/>
    </location>
</feature>
<accession>A0AA88SBR8</accession>
<organism evidence="2 3">
    <name type="scientific">Channa striata</name>
    <name type="common">Snakehead murrel</name>
    <name type="synonym">Ophicephalus striatus</name>
    <dbReference type="NCBI Taxonomy" id="64152"/>
    <lineage>
        <taxon>Eukaryota</taxon>
        <taxon>Metazoa</taxon>
        <taxon>Chordata</taxon>
        <taxon>Craniata</taxon>
        <taxon>Vertebrata</taxon>
        <taxon>Euteleostomi</taxon>
        <taxon>Actinopterygii</taxon>
        <taxon>Neopterygii</taxon>
        <taxon>Teleostei</taxon>
        <taxon>Neoteleostei</taxon>
        <taxon>Acanthomorphata</taxon>
        <taxon>Anabantaria</taxon>
        <taxon>Anabantiformes</taxon>
        <taxon>Channoidei</taxon>
        <taxon>Channidae</taxon>
        <taxon>Channa</taxon>
    </lineage>
</organism>
<evidence type="ECO:0000313" key="3">
    <source>
        <dbReference type="Proteomes" id="UP001187415"/>
    </source>
</evidence>
<name>A0AA88SBR8_CHASR</name>
<keyword evidence="3" id="KW-1185">Reference proteome</keyword>
<comment type="caution">
    <text evidence="2">The sequence shown here is derived from an EMBL/GenBank/DDBJ whole genome shotgun (WGS) entry which is preliminary data.</text>
</comment>
<protein>
    <submittedName>
        <fullName evidence="2">Uncharacterized protein</fullName>
    </submittedName>
</protein>
<dbReference type="AlphaFoldDB" id="A0AA88SBR8"/>